<dbReference type="Proteomes" id="UP000198242">
    <property type="component" value="Chromosome I"/>
</dbReference>
<feature type="transmembrane region" description="Helical" evidence="2">
    <location>
        <begin position="64"/>
        <end position="80"/>
    </location>
</feature>
<gene>
    <name evidence="3" type="ORF">GA0074695_4591</name>
</gene>
<dbReference type="RefSeq" id="WP_197698261.1">
    <property type="nucleotide sequence ID" value="NZ_LT607411.1"/>
</dbReference>
<evidence type="ECO:0000256" key="1">
    <source>
        <dbReference type="SAM" id="MobiDB-lite"/>
    </source>
</evidence>
<feature type="transmembrane region" description="Helical" evidence="2">
    <location>
        <begin position="476"/>
        <end position="495"/>
    </location>
</feature>
<organism evidence="3 4">
    <name type="scientific">Micromonospora viridifaciens</name>
    <dbReference type="NCBI Taxonomy" id="1881"/>
    <lineage>
        <taxon>Bacteria</taxon>
        <taxon>Bacillati</taxon>
        <taxon>Actinomycetota</taxon>
        <taxon>Actinomycetes</taxon>
        <taxon>Micromonosporales</taxon>
        <taxon>Micromonosporaceae</taxon>
        <taxon>Micromonospora</taxon>
    </lineage>
</organism>
<protein>
    <submittedName>
        <fullName evidence="3">Uncharacterized protein</fullName>
    </submittedName>
</protein>
<feature type="region of interest" description="Disordered" evidence="1">
    <location>
        <begin position="1"/>
        <end position="37"/>
    </location>
</feature>
<keyword evidence="2" id="KW-0472">Membrane</keyword>
<keyword evidence="4" id="KW-1185">Reference proteome</keyword>
<feature type="transmembrane region" description="Helical" evidence="2">
    <location>
        <begin position="114"/>
        <end position="133"/>
    </location>
</feature>
<feature type="transmembrane region" description="Helical" evidence="2">
    <location>
        <begin position="279"/>
        <end position="295"/>
    </location>
</feature>
<feature type="compositionally biased region" description="Pro residues" evidence="1">
    <location>
        <begin position="13"/>
        <end position="35"/>
    </location>
</feature>
<evidence type="ECO:0000256" key="2">
    <source>
        <dbReference type="SAM" id="Phobius"/>
    </source>
</evidence>
<accession>A0A1C4YSD4</accession>
<dbReference type="EMBL" id="LT607411">
    <property type="protein sequence ID" value="SCF23251.1"/>
    <property type="molecule type" value="Genomic_DNA"/>
</dbReference>
<feature type="transmembrane region" description="Helical" evidence="2">
    <location>
        <begin position="374"/>
        <end position="396"/>
    </location>
</feature>
<evidence type="ECO:0000313" key="3">
    <source>
        <dbReference type="EMBL" id="SCF23251.1"/>
    </source>
</evidence>
<feature type="transmembrane region" description="Helical" evidence="2">
    <location>
        <begin position="444"/>
        <end position="464"/>
    </location>
</feature>
<feature type="transmembrane region" description="Helical" evidence="2">
    <location>
        <begin position="416"/>
        <end position="432"/>
    </location>
</feature>
<sequence length="674" mass="71351">MPSEPTILDTARPAPPADAGPPPDAAPPAEPGPPPRRVHRRLIPALAAAWLVPAAAAALHATDLLPLLVLLITAGLLRSGRTLFDRLILAVTLLLGVTAAAGLLFTVWPWGLHPVPVTGLALTVLAFTAAATGRRPTLPRPTWADAVPLALATVILRYLATPYLQSADPVQHLAALLLGEDNMRHLALVDVIGRLGGYPFLDASAAREHLLSQLIYYPQGWHLSVALLDGFVVPPGTGPGGLAAANQYIGWTFATFGLLTLALYWAAQWLPGRLHPLHRLLLAVLVGSLLLGTQLPRLLSSGFSTEALGMALTVVLAGLVARPVNRRREQLVLLGALLVGIAFSYYLFLLPAGLLVLGWLLIARGRALRGLGRTTLVVALATAALVPIVPLAGLLLADQAEAITAASGPDTTESRLALTGLGGVVGVALILAGIRRTGRVWRRYLPVAVTVVAYALGVGGLSIAEGGEPGYYFNKTVHLATALLIVGTAALVRLLPAPGRWRGGGALRLLRYAARGVLATALAVLTAFAGLNATGLVDRDRSLLLADDISWAERFVHPDLTDRIWIARTCVEADRRYPPVPGTVTVVVSKSAIRSYRTSLCLSTLQGTTAQTETGIYGLAFLEPDRTSELLHRIPGPVRLVVVDPLAGRRIERIFRQEPQLRARVTTVAAVVVD</sequence>
<reference evidence="4" key="1">
    <citation type="submission" date="2016-06" db="EMBL/GenBank/DDBJ databases">
        <authorList>
            <person name="Varghese N."/>
            <person name="Submissions Spin"/>
        </authorList>
    </citation>
    <scope>NUCLEOTIDE SEQUENCE [LARGE SCALE GENOMIC DNA]</scope>
    <source>
        <strain evidence="4">DSM 43909</strain>
    </source>
</reference>
<proteinExistence type="predicted"/>
<keyword evidence="2" id="KW-0812">Transmembrane</keyword>
<keyword evidence="2" id="KW-1133">Transmembrane helix</keyword>
<feature type="transmembrane region" description="Helical" evidence="2">
    <location>
        <begin position="331"/>
        <end position="362"/>
    </location>
</feature>
<evidence type="ECO:0000313" key="4">
    <source>
        <dbReference type="Proteomes" id="UP000198242"/>
    </source>
</evidence>
<dbReference type="AlphaFoldDB" id="A0A1C4YSD4"/>
<feature type="transmembrane region" description="Helical" evidence="2">
    <location>
        <begin position="307"/>
        <end position="325"/>
    </location>
</feature>
<feature type="transmembrane region" description="Helical" evidence="2">
    <location>
        <begin position="516"/>
        <end position="537"/>
    </location>
</feature>
<feature type="transmembrane region" description="Helical" evidence="2">
    <location>
        <begin position="87"/>
        <end position="108"/>
    </location>
</feature>
<feature type="transmembrane region" description="Helical" evidence="2">
    <location>
        <begin position="248"/>
        <end position="267"/>
    </location>
</feature>
<name>A0A1C4YSD4_MICVI</name>